<proteinExistence type="predicted"/>
<sequence>MTDESIGDDGSRLPEWTPPAIDRGKAHPARIYDYLLGGYFRNTQCLP</sequence>
<accession>A0ABS5KU86</accession>
<dbReference type="EC" id="2.1.1.-" evidence="2"/>
<comment type="caution">
    <text evidence="2">The sequence shown here is derived from an EMBL/GenBank/DDBJ whole genome shotgun (WGS) entry which is preliminary data.</text>
</comment>
<evidence type="ECO:0000313" key="2">
    <source>
        <dbReference type="EMBL" id="MBS2549617.1"/>
    </source>
</evidence>
<organism evidence="2 3">
    <name type="scientific">Catenulispora pinistramenti</name>
    <dbReference type="NCBI Taxonomy" id="2705254"/>
    <lineage>
        <taxon>Bacteria</taxon>
        <taxon>Bacillati</taxon>
        <taxon>Actinomycetota</taxon>
        <taxon>Actinomycetes</taxon>
        <taxon>Catenulisporales</taxon>
        <taxon>Catenulisporaceae</taxon>
        <taxon>Catenulispora</taxon>
    </lineage>
</organism>
<evidence type="ECO:0000256" key="1">
    <source>
        <dbReference type="SAM" id="MobiDB-lite"/>
    </source>
</evidence>
<protein>
    <submittedName>
        <fullName evidence="2">SAM-dependent methyltransferase</fullName>
        <ecNumber evidence="2">2.1.1.-</ecNumber>
    </submittedName>
</protein>
<reference evidence="2 3" key="1">
    <citation type="submission" date="2020-02" db="EMBL/GenBank/DDBJ databases">
        <title>Acidophilic actinobacteria isolated from forest soil.</title>
        <authorList>
            <person name="Golinska P."/>
        </authorList>
    </citation>
    <scope>NUCLEOTIDE SEQUENCE [LARGE SCALE GENOMIC DNA]</scope>
    <source>
        <strain evidence="2 3">NL8</strain>
    </source>
</reference>
<feature type="region of interest" description="Disordered" evidence="1">
    <location>
        <begin position="1"/>
        <end position="21"/>
    </location>
</feature>
<evidence type="ECO:0000313" key="3">
    <source>
        <dbReference type="Proteomes" id="UP000730482"/>
    </source>
</evidence>
<dbReference type="RefSeq" id="WP_212011176.1">
    <property type="nucleotide sequence ID" value="NZ_JAAFYZ010000077.1"/>
</dbReference>
<dbReference type="GO" id="GO:0032259">
    <property type="term" value="P:methylation"/>
    <property type="evidence" value="ECO:0007669"/>
    <property type="project" value="UniProtKB-KW"/>
</dbReference>
<gene>
    <name evidence="2" type="ORF">KGQ19_22390</name>
</gene>
<name>A0ABS5KU86_9ACTN</name>
<keyword evidence="2" id="KW-0489">Methyltransferase</keyword>
<keyword evidence="3" id="KW-1185">Reference proteome</keyword>
<dbReference type="Proteomes" id="UP000730482">
    <property type="component" value="Unassembled WGS sequence"/>
</dbReference>
<dbReference type="GO" id="GO:0008168">
    <property type="term" value="F:methyltransferase activity"/>
    <property type="evidence" value="ECO:0007669"/>
    <property type="project" value="UniProtKB-KW"/>
</dbReference>
<keyword evidence="2" id="KW-0808">Transferase</keyword>
<dbReference type="EMBL" id="JAAFYZ010000077">
    <property type="protein sequence ID" value="MBS2549617.1"/>
    <property type="molecule type" value="Genomic_DNA"/>
</dbReference>